<protein>
    <submittedName>
        <fullName evidence="2">FkbM family methyltransferase</fullName>
    </submittedName>
</protein>
<dbReference type="NCBIfam" id="TIGR01444">
    <property type="entry name" value="fkbM_fam"/>
    <property type="match status" value="1"/>
</dbReference>
<keyword evidence="2" id="KW-0489">Methyltransferase</keyword>
<accession>A0ABY4X584</accession>
<feature type="domain" description="Methyltransferase FkbM" evidence="1">
    <location>
        <begin position="94"/>
        <end position="265"/>
    </location>
</feature>
<dbReference type="Proteomes" id="UP001056937">
    <property type="component" value="Chromosome 1"/>
</dbReference>
<name>A0ABY4X584_9SPHN</name>
<sequence>MLDGFQPHRLFANVRNGHVARFLNRDLHRRGSSATYVGDNRVLVKCLVGNRALGLFVEADDKLITPQFVVTGCYEKASTRFLSRAIARDSHCLDIGANFGYFTCLMAQFAKDGIVIGVEPIKHLCDMVRDNLKINGLHHAQWIHAAISDQAGELRLYRRWSRSGNTSISPVGRDFTEHFGEDPVQGFTVRALRIDDLQDQLRGRLDFSKVDVEGAEPLVFRGAHAMLSSNPGIRIIIEWSPGQIQAAGFDIGDFIGELGSYGFRFYDIEKIGGLARRLIAPHPRRLSEDELRNLPYRAGLLLSRA</sequence>
<evidence type="ECO:0000259" key="1">
    <source>
        <dbReference type="Pfam" id="PF05050"/>
    </source>
</evidence>
<dbReference type="Gene3D" id="3.40.50.150">
    <property type="entry name" value="Vaccinia Virus protein VP39"/>
    <property type="match status" value="1"/>
</dbReference>
<organism evidence="2 3">
    <name type="scientific">Sphingomonas morindae</name>
    <dbReference type="NCBI Taxonomy" id="1541170"/>
    <lineage>
        <taxon>Bacteria</taxon>
        <taxon>Pseudomonadati</taxon>
        <taxon>Pseudomonadota</taxon>
        <taxon>Alphaproteobacteria</taxon>
        <taxon>Sphingomonadales</taxon>
        <taxon>Sphingomonadaceae</taxon>
        <taxon>Sphingomonas</taxon>
    </lineage>
</organism>
<dbReference type="RefSeq" id="WP_252165866.1">
    <property type="nucleotide sequence ID" value="NZ_CP084930.1"/>
</dbReference>
<dbReference type="EMBL" id="CP084930">
    <property type="protein sequence ID" value="USI72057.1"/>
    <property type="molecule type" value="Genomic_DNA"/>
</dbReference>
<dbReference type="InterPro" id="IPR029063">
    <property type="entry name" value="SAM-dependent_MTases_sf"/>
</dbReference>
<proteinExistence type="predicted"/>
<gene>
    <name evidence="2" type="ORF">LHA26_12165</name>
</gene>
<dbReference type="InterPro" id="IPR006342">
    <property type="entry name" value="FkbM_mtfrase"/>
</dbReference>
<dbReference type="GO" id="GO:0008168">
    <property type="term" value="F:methyltransferase activity"/>
    <property type="evidence" value="ECO:0007669"/>
    <property type="project" value="UniProtKB-KW"/>
</dbReference>
<dbReference type="Pfam" id="PF05050">
    <property type="entry name" value="Methyltransf_21"/>
    <property type="match status" value="1"/>
</dbReference>
<keyword evidence="3" id="KW-1185">Reference proteome</keyword>
<evidence type="ECO:0000313" key="3">
    <source>
        <dbReference type="Proteomes" id="UP001056937"/>
    </source>
</evidence>
<evidence type="ECO:0000313" key="2">
    <source>
        <dbReference type="EMBL" id="USI72057.1"/>
    </source>
</evidence>
<dbReference type="PANTHER" id="PTHR34203:SF15">
    <property type="entry name" value="SLL1173 PROTEIN"/>
    <property type="match status" value="1"/>
</dbReference>
<dbReference type="GO" id="GO:0032259">
    <property type="term" value="P:methylation"/>
    <property type="evidence" value="ECO:0007669"/>
    <property type="project" value="UniProtKB-KW"/>
</dbReference>
<keyword evidence="2" id="KW-0808">Transferase</keyword>
<dbReference type="PANTHER" id="PTHR34203">
    <property type="entry name" value="METHYLTRANSFERASE, FKBM FAMILY PROTEIN"/>
    <property type="match status" value="1"/>
</dbReference>
<dbReference type="InterPro" id="IPR052514">
    <property type="entry name" value="SAM-dependent_MTase"/>
</dbReference>
<dbReference type="SUPFAM" id="SSF53335">
    <property type="entry name" value="S-adenosyl-L-methionine-dependent methyltransferases"/>
    <property type="match status" value="1"/>
</dbReference>
<reference evidence="2" key="1">
    <citation type="journal article" date="2022" name="Toxins">
        <title>Genomic Analysis of Sphingopyxis sp. USTB-05 for Biodegrading Cyanobacterial Hepatotoxins.</title>
        <authorList>
            <person name="Liu C."/>
            <person name="Xu Q."/>
            <person name="Zhao Z."/>
            <person name="Zhang H."/>
            <person name="Liu X."/>
            <person name="Yin C."/>
            <person name="Liu Y."/>
            <person name="Yan H."/>
        </authorList>
    </citation>
    <scope>NUCLEOTIDE SEQUENCE</scope>
    <source>
        <strain evidence="2">NBD5</strain>
    </source>
</reference>